<dbReference type="GO" id="GO:0009279">
    <property type="term" value="C:cell outer membrane"/>
    <property type="evidence" value="ECO:0007669"/>
    <property type="project" value="UniProtKB-SubCell"/>
</dbReference>
<dbReference type="Pfam" id="PF07980">
    <property type="entry name" value="SusD_RagB"/>
    <property type="match status" value="1"/>
</dbReference>
<dbReference type="InterPro" id="IPR011990">
    <property type="entry name" value="TPR-like_helical_dom_sf"/>
</dbReference>
<gene>
    <name evidence="9" type="ORF">SAMN06269250_5904</name>
</gene>
<keyword evidence="10" id="KW-1185">Reference proteome</keyword>
<protein>
    <submittedName>
        <fullName evidence="9">Starch-binding associating with outer membrane</fullName>
    </submittedName>
</protein>
<dbReference type="OrthoDB" id="5694214at2"/>
<evidence type="ECO:0000256" key="5">
    <source>
        <dbReference type="ARBA" id="ARBA00023237"/>
    </source>
</evidence>
<dbReference type="SUPFAM" id="SSF48452">
    <property type="entry name" value="TPR-like"/>
    <property type="match status" value="1"/>
</dbReference>
<evidence type="ECO:0000313" key="10">
    <source>
        <dbReference type="Proteomes" id="UP000219452"/>
    </source>
</evidence>
<evidence type="ECO:0000259" key="8">
    <source>
        <dbReference type="Pfam" id="PF14322"/>
    </source>
</evidence>
<reference evidence="10" key="1">
    <citation type="submission" date="2017-09" db="EMBL/GenBank/DDBJ databases">
        <authorList>
            <person name="Varghese N."/>
            <person name="Submissions S."/>
        </authorList>
    </citation>
    <scope>NUCLEOTIDE SEQUENCE [LARGE SCALE GENOMIC DNA]</scope>
    <source>
        <strain evidence="10">DSM 29961</strain>
    </source>
</reference>
<evidence type="ECO:0000256" key="1">
    <source>
        <dbReference type="ARBA" id="ARBA00004442"/>
    </source>
</evidence>
<dbReference type="CDD" id="cd08977">
    <property type="entry name" value="SusD"/>
    <property type="match status" value="1"/>
</dbReference>
<sequence length="509" mass="57127">MKFNNKYIASALLALLVLTTHTSCNKDFLDKNPLNAISGPTFWKTETDVQMSLTAVYRTLQNNFYGARKPFLDSYSDNALDRHTFFGFGNYTIGVINPSNVNTALYNVPYSGIAQCNYFLDNIDGVAAVSQANKDSYKAEVRFIRAMYYFDLVQFFGDVVVYKTAPKTAEESKIAKTPRAEVLTFVLEDIDFAISKLPATAYSGRAVKAAAQMLKARVRMYQQNWADATAITKEIIDSGKFSIYQGGYANLFLTNTQQNNPEIIFSTKFLAPNNPQGGEGMLVELGWYGAIAPYRNLVDDYEMANGKPITEVGSGYDAANPYENRDPRLKMTILVPTDSYKNPDGSTFAVTDPLLTGFNQKKYMDTSKLPWDRSKITVTDMNVVHTRYAEVLLAYAEAKNEVSGPDATIYDAIDKVRTRTGVNLPPTDKTKYNTKESLREFIRHERRIELALEGHRYFDLKRWGIMAAKLSAVKNPAGVTLSFGEKNNVLPFPQNELDRNTNLTQNTGY</sequence>
<proteinExistence type="inferred from homology"/>
<keyword evidence="3 6" id="KW-0732">Signal</keyword>
<keyword evidence="5" id="KW-0998">Cell outer membrane</keyword>
<comment type="subcellular location">
    <subcellularLocation>
        <location evidence="1">Cell outer membrane</location>
    </subcellularLocation>
</comment>
<evidence type="ECO:0000259" key="7">
    <source>
        <dbReference type="Pfam" id="PF07980"/>
    </source>
</evidence>
<keyword evidence="4" id="KW-0472">Membrane</keyword>
<dbReference type="InterPro" id="IPR012944">
    <property type="entry name" value="SusD_RagB_dom"/>
</dbReference>
<feature type="chain" id="PRO_5013375578" evidence="6">
    <location>
        <begin position="26"/>
        <end position="509"/>
    </location>
</feature>
<dbReference type="RefSeq" id="WP_097130934.1">
    <property type="nucleotide sequence ID" value="NZ_OCNH01000007.1"/>
</dbReference>
<dbReference type="EMBL" id="OCNH01000007">
    <property type="protein sequence ID" value="SOD97741.1"/>
    <property type="molecule type" value="Genomic_DNA"/>
</dbReference>
<name>A0A286GQA6_9BACT</name>
<evidence type="ECO:0000256" key="2">
    <source>
        <dbReference type="ARBA" id="ARBA00006275"/>
    </source>
</evidence>
<dbReference type="Proteomes" id="UP000219452">
    <property type="component" value="Unassembled WGS sequence"/>
</dbReference>
<feature type="domain" description="RagB/SusD" evidence="7">
    <location>
        <begin position="284"/>
        <end position="509"/>
    </location>
</feature>
<organism evidence="9 10">
    <name type="scientific">Spirosoma fluviale</name>
    <dbReference type="NCBI Taxonomy" id="1597977"/>
    <lineage>
        <taxon>Bacteria</taxon>
        <taxon>Pseudomonadati</taxon>
        <taxon>Bacteroidota</taxon>
        <taxon>Cytophagia</taxon>
        <taxon>Cytophagales</taxon>
        <taxon>Cytophagaceae</taxon>
        <taxon>Spirosoma</taxon>
    </lineage>
</organism>
<evidence type="ECO:0000313" key="9">
    <source>
        <dbReference type="EMBL" id="SOD97741.1"/>
    </source>
</evidence>
<accession>A0A286GQA6</accession>
<dbReference type="Pfam" id="PF14322">
    <property type="entry name" value="SusD-like_3"/>
    <property type="match status" value="1"/>
</dbReference>
<dbReference type="InterPro" id="IPR033985">
    <property type="entry name" value="SusD-like_N"/>
</dbReference>
<comment type="similarity">
    <text evidence="2">Belongs to the SusD family.</text>
</comment>
<dbReference type="AlphaFoldDB" id="A0A286GQA6"/>
<evidence type="ECO:0000256" key="4">
    <source>
        <dbReference type="ARBA" id="ARBA00023136"/>
    </source>
</evidence>
<feature type="domain" description="SusD-like N-terminal" evidence="8">
    <location>
        <begin position="27"/>
        <end position="218"/>
    </location>
</feature>
<dbReference type="Gene3D" id="1.25.40.390">
    <property type="match status" value="1"/>
</dbReference>
<evidence type="ECO:0000256" key="3">
    <source>
        <dbReference type="ARBA" id="ARBA00022729"/>
    </source>
</evidence>
<evidence type="ECO:0000256" key="6">
    <source>
        <dbReference type="SAM" id="SignalP"/>
    </source>
</evidence>
<feature type="signal peptide" evidence="6">
    <location>
        <begin position="1"/>
        <end position="25"/>
    </location>
</feature>